<dbReference type="InterPro" id="IPR021109">
    <property type="entry name" value="Peptidase_aspartic_dom_sf"/>
</dbReference>
<gene>
    <name evidence="2" type="ORF">ES676_09220</name>
</gene>
<dbReference type="Proteomes" id="UP000323324">
    <property type="component" value="Unassembled WGS sequence"/>
</dbReference>
<dbReference type="SUPFAM" id="SSF50630">
    <property type="entry name" value="Acid proteases"/>
    <property type="match status" value="1"/>
</dbReference>
<keyword evidence="3" id="KW-1185">Reference proteome</keyword>
<comment type="caution">
    <text evidence="2">The sequence shown here is derived from an EMBL/GenBank/DDBJ whole genome shotgun (WGS) entry which is preliminary data.</text>
</comment>
<evidence type="ECO:0000259" key="1">
    <source>
        <dbReference type="PROSITE" id="PS50106"/>
    </source>
</evidence>
<dbReference type="EMBL" id="VSKM01000008">
    <property type="protein sequence ID" value="TYB73914.1"/>
    <property type="molecule type" value="Genomic_DNA"/>
</dbReference>
<dbReference type="SMART" id="SM00228">
    <property type="entry name" value="PDZ"/>
    <property type="match status" value="1"/>
</dbReference>
<accession>A0A8H2QJ59</accession>
<evidence type="ECO:0000313" key="2">
    <source>
        <dbReference type="EMBL" id="TYB73914.1"/>
    </source>
</evidence>
<dbReference type="Pfam" id="PF13650">
    <property type="entry name" value="Asp_protease_2"/>
    <property type="match status" value="1"/>
</dbReference>
<dbReference type="InterPro" id="IPR041489">
    <property type="entry name" value="PDZ_6"/>
</dbReference>
<dbReference type="Gene3D" id="2.30.42.10">
    <property type="match status" value="1"/>
</dbReference>
<name>A0A8H2QJ59_9FLAO</name>
<dbReference type="InterPro" id="IPR036034">
    <property type="entry name" value="PDZ_sf"/>
</dbReference>
<dbReference type="AlphaFoldDB" id="A0A8H2QJ59"/>
<sequence length="450" mass="51009">MGYMSLLKQFIVSLFILSNFLVLGQGNYIIDTQKGHDKIPFELINNVIIIPVEINGIKRSFLLDTGVSRPILFDFINASDSIPILNSKKIFLKGLGNDGVVEALKSSHNTFKVGNAINLDQSFYIVFDSSIDFAPKLGVPIHGILGFDFFKDLIVEINYARKFLKITSPERYKNKKCRRCETFNIQFYNDKPYINVTVTVNTKTIPVKLLIDSGSSDALWLFENESTGLYVHDYYFNDILGYGLSGVVNGKRSKIDEVSFKALVVKNPKAAFPDPETIRDLVKIKGRKGSIGGELLKRFNCVVNYRDNQLTLKRNRNFKAPFSYNKSGITLENSGLRLVTESNSKLQHNFNPFLEKYNKLQVKAVYVSEEKMVFKKAFTISQIRDDSPAHRAGLRVGDVVLTVNGNDTKTYNLQKLMGEFYEDEGKKTILQVDRQGVLLKVKFNLESPLK</sequence>
<feature type="domain" description="PDZ" evidence="1">
    <location>
        <begin position="380"/>
        <end position="417"/>
    </location>
</feature>
<organism evidence="2 3">
    <name type="scientific">Bizionia saleffrena</name>
    <dbReference type="NCBI Taxonomy" id="291189"/>
    <lineage>
        <taxon>Bacteria</taxon>
        <taxon>Pseudomonadati</taxon>
        <taxon>Bacteroidota</taxon>
        <taxon>Flavobacteriia</taxon>
        <taxon>Flavobacteriales</taxon>
        <taxon>Flavobacteriaceae</taxon>
        <taxon>Bizionia</taxon>
    </lineage>
</organism>
<dbReference type="SUPFAM" id="SSF50156">
    <property type="entry name" value="PDZ domain-like"/>
    <property type="match status" value="1"/>
</dbReference>
<dbReference type="PROSITE" id="PS50106">
    <property type="entry name" value="PDZ"/>
    <property type="match status" value="1"/>
</dbReference>
<evidence type="ECO:0000313" key="3">
    <source>
        <dbReference type="Proteomes" id="UP000323324"/>
    </source>
</evidence>
<dbReference type="InterPro" id="IPR001478">
    <property type="entry name" value="PDZ"/>
</dbReference>
<reference evidence="2 3" key="1">
    <citation type="submission" date="2019-08" db="EMBL/GenBank/DDBJ databases">
        <title>Genomes of Antarctic Bizionia species.</title>
        <authorList>
            <person name="Bowman J.P."/>
        </authorList>
    </citation>
    <scope>NUCLEOTIDE SEQUENCE [LARGE SCALE GENOMIC DNA]</scope>
    <source>
        <strain evidence="2 3">HFD</strain>
    </source>
</reference>
<dbReference type="Pfam" id="PF17820">
    <property type="entry name" value="PDZ_6"/>
    <property type="match status" value="1"/>
</dbReference>
<dbReference type="Gene3D" id="2.40.70.10">
    <property type="entry name" value="Acid Proteases"/>
    <property type="match status" value="2"/>
</dbReference>
<protein>
    <submittedName>
        <fullName evidence="2">PDZ domain-containing protein</fullName>
    </submittedName>
</protein>
<proteinExistence type="predicted"/>